<organism evidence="2 3">
    <name type="scientific">Podospora fimiseda</name>
    <dbReference type="NCBI Taxonomy" id="252190"/>
    <lineage>
        <taxon>Eukaryota</taxon>
        <taxon>Fungi</taxon>
        <taxon>Dikarya</taxon>
        <taxon>Ascomycota</taxon>
        <taxon>Pezizomycotina</taxon>
        <taxon>Sordariomycetes</taxon>
        <taxon>Sordariomycetidae</taxon>
        <taxon>Sordariales</taxon>
        <taxon>Podosporaceae</taxon>
        <taxon>Podospora</taxon>
    </lineage>
</organism>
<sequence>MGQFDWFRKIGATKEAVAVLNDQPILFTILLVVLVTIILQCVLIWYIHYATMKPEQKVKKDKKGAAAKKGGK</sequence>
<gene>
    <name evidence="2" type="ORF">QBC38DRAFT_513372</name>
</gene>
<reference evidence="2" key="1">
    <citation type="journal article" date="2023" name="Mol. Phylogenet. Evol.">
        <title>Genome-scale phylogeny and comparative genomics of the fungal order Sordariales.</title>
        <authorList>
            <person name="Hensen N."/>
            <person name="Bonometti L."/>
            <person name="Westerberg I."/>
            <person name="Brannstrom I.O."/>
            <person name="Guillou S."/>
            <person name="Cros-Aarteil S."/>
            <person name="Calhoun S."/>
            <person name="Haridas S."/>
            <person name="Kuo A."/>
            <person name="Mondo S."/>
            <person name="Pangilinan J."/>
            <person name="Riley R."/>
            <person name="LaButti K."/>
            <person name="Andreopoulos B."/>
            <person name="Lipzen A."/>
            <person name="Chen C."/>
            <person name="Yan M."/>
            <person name="Daum C."/>
            <person name="Ng V."/>
            <person name="Clum A."/>
            <person name="Steindorff A."/>
            <person name="Ohm R.A."/>
            <person name="Martin F."/>
            <person name="Silar P."/>
            <person name="Natvig D.O."/>
            <person name="Lalanne C."/>
            <person name="Gautier V."/>
            <person name="Ament-Velasquez S.L."/>
            <person name="Kruys A."/>
            <person name="Hutchinson M.I."/>
            <person name="Powell A.J."/>
            <person name="Barry K."/>
            <person name="Miller A.N."/>
            <person name="Grigoriev I.V."/>
            <person name="Debuchy R."/>
            <person name="Gladieux P."/>
            <person name="Hiltunen Thoren M."/>
            <person name="Johannesson H."/>
        </authorList>
    </citation>
    <scope>NUCLEOTIDE SEQUENCE</scope>
    <source>
        <strain evidence="2">CBS 990.96</strain>
    </source>
</reference>
<comment type="caution">
    <text evidence="2">The sequence shown here is derived from an EMBL/GenBank/DDBJ whole genome shotgun (WGS) entry which is preliminary data.</text>
</comment>
<proteinExistence type="predicted"/>
<feature type="transmembrane region" description="Helical" evidence="1">
    <location>
        <begin position="25"/>
        <end position="47"/>
    </location>
</feature>
<keyword evidence="3" id="KW-1185">Reference proteome</keyword>
<evidence type="ECO:0000313" key="3">
    <source>
        <dbReference type="Proteomes" id="UP001301958"/>
    </source>
</evidence>
<protein>
    <submittedName>
        <fullName evidence="2">Uncharacterized protein</fullName>
    </submittedName>
</protein>
<evidence type="ECO:0000313" key="2">
    <source>
        <dbReference type="EMBL" id="KAK4221787.1"/>
    </source>
</evidence>
<dbReference type="Proteomes" id="UP001301958">
    <property type="component" value="Unassembled WGS sequence"/>
</dbReference>
<dbReference type="EMBL" id="MU865515">
    <property type="protein sequence ID" value="KAK4221787.1"/>
    <property type="molecule type" value="Genomic_DNA"/>
</dbReference>
<reference evidence="2" key="2">
    <citation type="submission" date="2023-05" db="EMBL/GenBank/DDBJ databases">
        <authorList>
            <consortium name="Lawrence Berkeley National Laboratory"/>
            <person name="Steindorff A."/>
            <person name="Hensen N."/>
            <person name="Bonometti L."/>
            <person name="Westerberg I."/>
            <person name="Brannstrom I.O."/>
            <person name="Guillou S."/>
            <person name="Cros-Aarteil S."/>
            <person name="Calhoun S."/>
            <person name="Haridas S."/>
            <person name="Kuo A."/>
            <person name="Mondo S."/>
            <person name="Pangilinan J."/>
            <person name="Riley R."/>
            <person name="Labutti K."/>
            <person name="Andreopoulos B."/>
            <person name="Lipzen A."/>
            <person name="Chen C."/>
            <person name="Yanf M."/>
            <person name="Daum C."/>
            <person name="Ng V."/>
            <person name="Clum A."/>
            <person name="Ohm R."/>
            <person name="Martin F."/>
            <person name="Silar P."/>
            <person name="Natvig D."/>
            <person name="Lalanne C."/>
            <person name="Gautier V."/>
            <person name="Ament-Velasquez S.L."/>
            <person name="Kruys A."/>
            <person name="Hutchinson M.I."/>
            <person name="Powell A.J."/>
            <person name="Barry K."/>
            <person name="Miller A.N."/>
            <person name="Grigoriev I.V."/>
            <person name="Debuchy R."/>
            <person name="Gladieux P."/>
            <person name="Thoren M.H."/>
            <person name="Johannesson H."/>
        </authorList>
    </citation>
    <scope>NUCLEOTIDE SEQUENCE</scope>
    <source>
        <strain evidence="2">CBS 990.96</strain>
    </source>
</reference>
<keyword evidence="1" id="KW-0472">Membrane</keyword>
<keyword evidence="1" id="KW-1133">Transmembrane helix</keyword>
<dbReference type="AlphaFoldDB" id="A0AAN6YSK0"/>
<name>A0AAN6YSK0_9PEZI</name>
<keyword evidence="1" id="KW-0812">Transmembrane</keyword>
<evidence type="ECO:0000256" key="1">
    <source>
        <dbReference type="SAM" id="Phobius"/>
    </source>
</evidence>
<accession>A0AAN6YSK0</accession>